<feature type="compositionally biased region" description="Low complexity" evidence="12">
    <location>
        <begin position="286"/>
        <end position="295"/>
    </location>
</feature>
<dbReference type="InterPro" id="IPR000719">
    <property type="entry name" value="Prot_kinase_dom"/>
</dbReference>
<feature type="compositionally biased region" description="Low complexity" evidence="12">
    <location>
        <begin position="98"/>
        <end position="116"/>
    </location>
</feature>
<organism evidence="15 16">
    <name type="scientific">Ceraceosorus bombacis</name>
    <dbReference type="NCBI Taxonomy" id="401625"/>
    <lineage>
        <taxon>Eukaryota</taxon>
        <taxon>Fungi</taxon>
        <taxon>Dikarya</taxon>
        <taxon>Basidiomycota</taxon>
        <taxon>Ustilaginomycotina</taxon>
        <taxon>Exobasidiomycetes</taxon>
        <taxon>Ceraceosorales</taxon>
        <taxon>Ceraceosoraceae</taxon>
        <taxon>Ceraceosorus</taxon>
    </lineage>
</organism>
<feature type="compositionally biased region" description="Polar residues" evidence="12">
    <location>
        <begin position="72"/>
        <end position="92"/>
    </location>
</feature>
<dbReference type="Proteomes" id="UP000054845">
    <property type="component" value="Unassembled WGS sequence"/>
</dbReference>
<evidence type="ECO:0000256" key="7">
    <source>
        <dbReference type="ARBA" id="ARBA00022840"/>
    </source>
</evidence>
<feature type="binding site" evidence="11">
    <location>
        <position position="748"/>
    </location>
    <ligand>
        <name>ATP</name>
        <dbReference type="ChEBI" id="CHEBI:30616"/>
    </ligand>
</feature>
<dbReference type="PANTHER" id="PTHR22988">
    <property type="entry name" value="MYOTONIC DYSTROPHY S/T KINASE-RELATED"/>
    <property type="match status" value="1"/>
</dbReference>
<evidence type="ECO:0000256" key="12">
    <source>
        <dbReference type="SAM" id="MobiDB-lite"/>
    </source>
</evidence>
<dbReference type="EMBL" id="CCYA01000199">
    <property type="protein sequence ID" value="CEH13060.1"/>
    <property type="molecule type" value="Genomic_DNA"/>
</dbReference>
<proteinExistence type="inferred from homology"/>
<dbReference type="STRING" id="401625.A0A0P1BCM1"/>
<feature type="region of interest" description="Disordered" evidence="12">
    <location>
        <begin position="448"/>
        <end position="467"/>
    </location>
</feature>
<reference evidence="15 16" key="1">
    <citation type="submission" date="2014-09" db="EMBL/GenBank/DDBJ databases">
        <authorList>
            <person name="Magalhaes I.L.F."/>
            <person name="Oliveira U."/>
            <person name="Santos F.R."/>
            <person name="Vidigal T.H.D.A."/>
            <person name="Brescovit A.D."/>
            <person name="Santos A.J."/>
        </authorList>
    </citation>
    <scope>NUCLEOTIDE SEQUENCE [LARGE SCALE GENOMIC DNA]</scope>
</reference>
<dbReference type="Pfam" id="PF00069">
    <property type="entry name" value="Pkinase"/>
    <property type="match status" value="2"/>
</dbReference>
<evidence type="ECO:0000256" key="5">
    <source>
        <dbReference type="ARBA" id="ARBA00022741"/>
    </source>
</evidence>
<comment type="catalytic activity">
    <reaction evidence="10">
        <text>L-seryl-[protein] + ATP = O-phospho-L-seryl-[protein] + ADP + H(+)</text>
        <dbReference type="Rhea" id="RHEA:17989"/>
        <dbReference type="Rhea" id="RHEA-COMP:9863"/>
        <dbReference type="Rhea" id="RHEA-COMP:11604"/>
        <dbReference type="ChEBI" id="CHEBI:15378"/>
        <dbReference type="ChEBI" id="CHEBI:29999"/>
        <dbReference type="ChEBI" id="CHEBI:30616"/>
        <dbReference type="ChEBI" id="CHEBI:83421"/>
        <dbReference type="ChEBI" id="CHEBI:456216"/>
        <dbReference type="EC" id="2.7.11.1"/>
    </reaction>
</comment>
<feature type="region of interest" description="Disordered" evidence="12">
    <location>
        <begin position="1059"/>
        <end position="1093"/>
    </location>
</feature>
<evidence type="ECO:0000256" key="10">
    <source>
        <dbReference type="ARBA" id="ARBA00048679"/>
    </source>
</evidence>
<feature type="compositionally biased region" description="Polar residues" evidence="12">
    <location>
        <begin position="156"/>
        <end position="166"/>
    </location>
</feature>
<feature type="compositionally biased region" description="Gly residues" evidence="12">
    <location>
        <begin position="50"/>
        <end position="61"/>
    </location>
</feature>
<dbReference type="Gene3D" id="3.30.200.20">
    <property type="entry name" value="Phosphorylase Kinase, domain 1"/>
    <property type="match status" value="2"/>
</dbReference>
<feature type="domain" description="AGC-kinase C-terminal" evidence="14">
    <location>
        <begin position="1110"/>
        <end position="1204"/>
    </location>
</feature>
<keyword evidence="16" id="KW-1185">Reference proteome</keyword>
<feature type="compositionally biased region" description="Pro residues" evidence="12">
    <location>
        <begin position="515"/>
        <end position="528"/>
    </location>
</feature>
<evidence type="ECO:0000313" key="16">
    <source>
        <dbReference type="Proteomes" id="UP000054845"/>
    </source>
</evidence>
<evidence type="ECO:0000256" key="3">
    <source>
        <dbReference type="ARBA" id="ARBA00022553"/>
    </source>
</evidence>
<name>A0A0P1BCM1_9BASI</name>
<dbReference type="InterPro" id="IPR011009">
    <property type="entry name" value="Kinase-like_dom_sf"/>
</dbReference>
<dbReference type="PROSITE" id="PS51285">
    <property type="entry name" value="AGC_KINASE_CTER"/>
    <property type="match status" value="1"/>
</dbReference>
<feature type="domain" description="Protein kinase" evidence="13">
    <location>
        <begin position="719"/>
        <end position="1072"/>
    </location>
</feature>
<keyword evidence="3" id="KW-0597">Phosphoprotein</keyword>
<evidence type="ECO:0000256" key="2">
    <source>
        <dbReference type="ARBA" id="ARBA00022527"/>
    </source>
</evidence>
<dbReference type="InterPro" id="IPR059233">
    <property type="entry name" value="MobB_NdrA/B/Cbk1"/>
</dbReference>
<dbReference type="EC" id="2.7.11.1" evidence="1"/>
<evidence type="ECO:0000256" key="9">
    <source>
        <dbReference type="ARBA" id="ARBA00047899"/>
    </source>
</evidence>
<dbReference type="GO" id="GO:0005524">
    <property type="term" value="F:ATP binding"/>
    <property type="evidence" value="ECO:0007669"/>
    <property type="project" value="UniProtKB-UniRule"/>
</dbReference>
<feature type="region of interest" description="Disordered" evidence="12">
    <location>
        <begin position="480"/>
        <end position="535"/>
    </location>
</feature>
<keyword evidence="2" id="KW-0723">Serine/threonine-protein kinase</keyword>
<accession>A0A0P1BCM1</accession>
<dbReference type="InterPro" id="IPR050839">
    <property type="entry name" value="Rho-assoc_Ser/Thr_Kinase"/>
</dbReference>
<dbReference type="SMART" id="SM00220">
    <property type="entry name" value="S_TKc"/>
    <property type="match status" value="1"/>
</dbReference>
<dbReference type="InterPro" id="IPR008271">
    <property type="entry name" value="Ser/Thr_kinase_AS"/>
</dbReference>
<feature type="region of interest" description="Disordered" evidence="12">
    <location>
        <begin position="208"/>
        <end position="296"/>
    </location>
</feature>
<keyword evidence="5 11" id="KW-0547">Nucleotide-binding</keyword>
<sequence length="1250" mass="133623">MTARPAARPLPNPPAGGGGGAYHSSNDAVWYEHEERMRPSYISPQPGLQAYGGGGGGGGFGLPNSPPRSPSAWYNQQSPYMRSQQANQFAQGQSGGQAYPFPSASASASTSRPSGPTYSNNLPAGAQPSYAFNQQQVHQQYAPEKRFGTASKNKHSSMQPFPTNRLPNPYDAGFGQADAFENSNRGGSAFMHKGFFDILSLVNNSPAPGGAPSRLGSGPGAPGSPSRIKATLSRATGGLRKMSGKAGDGGAAAAASAAQNPGPYPSSDDPFLVGGGVGLRPPPAPSSGAARSASPDVFMRGASPLSAFPSTTSAALSPGTHDAPGAPAARAQKKRISVDMIGAPKAGTFVHAAHASDAEQAEEILRRWGRDGMGKIADPAWFEPIKNAMRQQAIRNQAEAIAQVQAALHQESVIRDQPRQLHIVNGTASNASSALTTTTATAGHSYGSATSPGLADQPTPGVTSTAWGPFAGIAEELRGSDGEARPAPYPDQVIAQPRSPAPPSPQARRATTPASPSPTVRPTPPPLPRTNTGGTMFVASPVTSVDQDAPDYLQFRPAQAPAGLQPPKAIDGLPGSGGRGAIGALFETRPTSMVVREIDGIPAANSPARNEQDYEHQQRKAVLGDAQLTDAMALRAGAALRPSLTTIEKSVAAKIFFENLYYGILKTPRARDTRRAGLEAELASLRIPESSKDLIRAKWLANETEHLRDIRARVNVNSFAKLKTIGHGAFGVVALVRERGTGELFAMKQLRKADMLRKGQEGHVRAERDLMTSASGGANAKWIVKLVYSFQDVDHLYLIMEFMGGGDLLNLLIEKDIFQEDFARFYVAEMILAIHEAHKLGYIHRDIKPDNFLFTSRGHIKLADFGLCQSFHWAHDGAYYDQQRKNLLRKHGIDLDDTKNGAGAATRARAREVAAANGGGNTGAGKRGQAGAGLDDKELNEVMSDRNNDGTPLTHVLTWRDKQKKKIAYSVVGTNNYMAPEVLRGLGYDQSCDWWSLGVIVFEMLYGYPPFVSKSRHLTRQKILNWRQTLKFPPKPKVSKDAQDFIMRLICEKDDRLGSQSTASVSRPNSLLQGSRQQRSGFAATNHGGASSVPGLADGVEDLMSHPWFRNVDFSSIHSQRTPFDPKLAHPADTRNFEEGIEDEPLAAPGAAEAAKNGQPVPLEQPRDPMLRDKAEGDRLLEMRKQLAFVGYTFKSPKPFDAKTQITESKVIAAERASAAAGHTGAAPLPLAYEHAEPTLGGSRLRSMSM</sequence>
<keyword evidence="7 11" id="KW-0067">ATP-binding</keyword>
<feature type="region of interest" description="Disordered" evidence="12">
    <location>
        <begin position="1151"/>
        <end position="1170"/>
    </location>
</feature>
<comment type="catalytic activity">
    <reaction evidence="9">
        <text>L-threonyl-[protein] + ATP = O-phospho-L-threonyl-[protein] + ADP + H(+)</text>
        <dbReference type="Rhea" id="RHEA:46608"/>
        <dbReference type="Rhea" id="RHEA-COMP:11060"/>
        <dbReference type="Rhea" id="RHEA-COMP:11605"/>
        <dbReference type="ChEBI" id="CHEBI:15378"/>
        <dbReference type="ChEBI" id="CHEBI:30013"/>
        <dbReference type="ChEBI" id="CHEBI:30616"/>
        <dbReference type="ChEBI" id="CHEBI:61977"/>
        <dbReference type="ChEBI" id="CHEBI:456216"/>
        <dbReference type="EC" id="2.7.11.1"/>
    </reaction>
</comment>
<dbReference type="InterPro" id="IPR017441">
    <property type="entry name" value="Protein_kinase_ATP_BS"/>
</dbReference>
<dbReference type="InterPro" id="IPR000961">
    <property type="entry name" value="AGC-kinase_C"/>
</dbReference>
<dbReference type="GO" id="GO:0004674">
    <property type="term" value="F:protein serine/threonine kinase activity"/>
    <property type="evidence" value="ECO:0007669"/>
    <property type="project" value="UniProtKB-KW"/>
</dbReference>
<evidence type="ECO:0000313" key="15">
    <source>
        <dbReference type="EMBL" id="CEH13060.1"/>
    </source>
</evidence>
<protein>
    <recommendedName>
        <fullName evidence="1">non-specific serine/threonine protein kinase</fullName>
        <ecNumber evidence="1">2.7.11.1</ecNumber>
    </recommendedName>
</protein>
<dbReference type="PROSITE" id="PS00107">
    <property type="entry name" value="PROTEIN_KINASE_ATP"/>
    <property type="match status" value="1"/>
</dbReference>
<evidence type="ECO:0000256" key="4">
    <source>
        <dbReference type="ARBA" id="ARBA00022679"/>
    </source>
</evidence>
<evidence type="ECO:0000256" key="8">
    <source>
        <dbReference type="ARBA" id="ARBA00038271"/>
    </source>
</evidence>
<dbReference type="Gene3D" id="1.10.510.10">
    <property type="entry name" value="Transferase(Phosphotransferase) domain 1"/>
    <property type="match status" value="2"/>
</dbReference>
<evidence type="ECO:0000256" key="6">
    <source>
        <dbReference type="ARBA" id="ARBA00022777"/>
    </source>
</evidence>
<dbReference type="CDD" id="cd21742">
    <property type="entry name" value="MobB_NDR_LATS-like"/>
    <property type="match status" value="1"/>
</dbReference>
<dbReference type="CDD" id="cd05573">
    <property type="entry name" value="STKc_ROCK_NDR_like"/>
    <property type="match status" value="1"/>
</dbReference>
<evidence type="ECO:0000256" key="1">
    <source>
        <dbReference type="ARBA" id="ARBA00012513"/>
    </source>
</evidence>
<feature type="region of interest" description="Disordered" evidence="12">
    <location>
        <begin position="147"/>
        <end position="166"/>
    </location>
</feature>
<evidence type="ECO:0000259" key="14">
    <source>
        <dbReference type="PROSITE" id="PS51285"/>
    </source>
</evidence>
<keyword evidence="6 15" id="KW-0418">Kinase</keyword>
<dbReference type="OrthoDB" id="3638488at2759"/>
<dbReference type="FunFam" id="1.10.510.10:FF:000024">
    <property type="entry name" value="Probable serine/threonine-protein kinase cot-1"/>
    <property type="match status" value="1"/>
</dbReference>
<dbReference type="PROSITE" id="PS50011">
    <property type="entry name" value="PROTEIN_KINASE_DOM"/>
    <property type="match status" value="1"/>
</dbReference>
<feature type="region of interest" description="Disordered" evidence="12">
    <location>
        <begin position="1"/>
        <end position="127"/>
    </location>
</feature>
<evidence type="ECO:0000259" key="13">
    <source>
        <dbReference type="PROSITE" id="PS50011"/>
    </source>
</evidence>
<dbReference type="GO" id="GO:0007010">
    <property type="term" value="P:cytoskeleton organization"/>
    <property type="evidence" value="ECO:0007669"/>
    <property type="project" value="UniProtKB-ARBA"/>
</dbReference>
<dbReference type="PROSITE" id="PS00108">
    <property type="entry name" value="PROTEIN_KINASE_ST"/>
    <property type="match status" value="1"/>
</dbReference>
<dbReference type="AlphaFoldDB" id="A0A0P1BCM1"/>
<evidence type="ECO:0000256" key="11">
    <source>
        <dbReference type="PROSITE-ProRule" id="PRU10141"/>
    </source>
</evidence>
<dbReference type="FunFam" id="3.30.200.20:FF:000192">
    <property type="entry name" value="Serine/threonine-protein kinase cot-1"/>
    <property type="match status" value="1"/>
</dbReference>
<dbReference type="SUPFAM" id="SSF56112">
    <property type="entry name" value="Protein kinase-like (PK-like)"/>
    <property type="match status" value="1"/>
</dbReference>
<keyword evidence="4" id="KW-0808">Transferase</keyword>
<dbReference type="PANTHER" id="PTHR22988:SF76">
    <property type="entry name" value="CHROMOSOME UNDETERMINED SCAFFOLD_135, WHOLE GENOME SHOTGUN SEQUENCE"/>
    <property type="match status" value="1"/>
</dbReference>
<comment type="similarity">
    <text evidence="8">Belongs to the protein kinase superfamily. STE Ser/Thr protein kinase family. COT1 subfamily.</text>
</comment>
<feature type="compositionally biased region" description="Polar residues" evidence="12">
    <location>
        <begin position="1059"/>
        <end position="1080"/>
    </location>
</feature>